<dbReference type="Proteomes" id="UP001630127">
    <property type="component" value="Unassembled WGS sequence"/>
</dbReference>
<accession>A0ABD2Y215</accession>
<reference evidence="1 2" key="1">
    <citation type="submission" date="2024-11" db="EMBL/GenBank/DDBJ databases">
        <title>A near-complete genome assembly of Cinchona calisaya.</title>
        <authorList>
            <person name="Lian D.C."/>
            <person name="Zhao X.W."/>
            <person name="Wei L."/>
        </authorList>
    </citation>
    <scope>NUCLEOTIDE SEQUENCE [LARGE SCALE GENOMIC DNA]</scope>
    <source>
        <tissue evidence="1">Nenye</tissue>
    </source>
</reference>
<dbReference type="EMBL" id="JBJUIK010000016">
    <property type="protein sequence ID" value="KAL3500250.1"/>
    <property type="molecule type" value="Genomic_DNA"/>
</dbReference>
<evidence type="ECO:0000313" key="1">
    <source>
        <dbReference type="EMBL" id="KAL3500250.1"/>
    </source>
</evidence>
<proteinExistence type="predicted"/>
<organism evidence="1 2">
    <name type="scientific">Cinchona calisaya</name>
    <dbReference type="NCBI Taxonomy" id="153742"/>
    <lineage>
        <taxon>Eukaryota</taxon>
        <taxon>Viridiplantae</taxon>
        <taxon>Streptophyta</taxon>
        <taxon>Embryophyta</taxon>
        <taxon>Tracheophyta</taxon>
        <taxon>Spermatophyta</taxon>
        <taxon>Magnoliopsida</taxon>
        <taxon>eudicotyledons</taxon>
        <taxon>Gunneridae</taxon>
        <taxon>Pentapetalae</taxon>
        <taxon>asterids</taxon>
        <taxon>lamiids</taxon>
        <taxon>Gentianales</taxon>
        <taxon>Rubiaceae</taxon>
        <taxon>Cinchonoideae</taxon>
        <taxon>Cinchoneae</taxon>
        <taxon>Cinchona</taxon>
    </lineage>
</organism>
<comment type="caution">
    <text evidence="1">The sequence shown here is derived from an EMBL/GenBank/DDBJ whole genome shotgun (WGS) entry which is preliminary data.</text>
</comment>
<name>A0ABD2Y215_9GENT</name>
<dbReference type="AlphaFoldDB" id="A0ABD2Y215"/>
<keyword evidence="2" id="KW-1185">Reference proteome</keyword>
<sequence>MDDTRGRTVVDATFTICYRSSCLNPGLRVVALVWEAFRSSKKKDNCLLAFTFYSVRLGKLPSPSDLQILLAGELLLHSSSRAQKQKSPNLDGFNNHPVIPGFLLSFII</sequence>
<protein>
    <submittedName>
        <fullName evidence="1">Uncharacterized protein</fullName>
    </submittedName>
</protein>
<gene>
    <name evidence="1" type="ORF">ACH5RR_039343</name>
</gene>
<evidence type="ECO:0000313" key="2">
    <source>
        <dbReference type="Proteomes" id="UP001630127"/>
    </source>
</evidence>